<protein>
    <submittedName>
        <fullName evidence="3">Serine/threonine-protein phosphatase 2A 56 kDa regulatory subunit delta isoform</fullName>
    </submittedName>
</protein>
<name>A0A3N0YY03_ANAGA</name>
<feature type="compositionally biased region" description="Polar residues" evidence="1">
    <location>
        <begin position="22"/>
        <end position="39"/>
    </location>
</feature>
<dbReference type="OrthoDB" id="7697586at2759"/>
<comment type="caution">
    <text evidence="3">The sequence shown here is derived from an EMBL/GenBank/DDBJ whole genome shotgun (WGS) entry which is preliminary data.</text>
</comment>
<proteinExistence type="predicted"/>
<evidence type="ECO:0000313" key="4">
    <source>
        <dbReference type="Proteomes" id="UP000281406"/>
    </source>
</evidence>
<feature type="transmembrane region" description="Helical" evidence="2">
    <location>
        <begin position="104"/>
        <end position="126"/>
    </location>
</feature>
<gene>
    <name evidence="3" type="ORF">DPX16_2847</name>
</gene>
<evidence type="ECO:0000256" key="2">
    <source>
        <dbReference type="SAM" id="Phobius"/>
    </source>
</evidence>
<keyword evidence="2" id="KW-0472">Membrane</keyword>
<evidence type="ECO:0000313" key="3">
    <source>
        <dbReference type="EMBL" id="ROL50548.1"/>
    </source>
</evidence>
<feature type="region of interest" description="Disordered" evidence="1">
    <location>
        <begin position="1"/>
        <end position="53"/>
    </location>
</feature>
<accession>A0A3N0YY03</accession>
<evidence type="ECO:0000256" key="1">
    <source>
        <dbReference type="SAM" id="MobiDB-lite"/>
    </source>
</evidence>
<dbReference type="EMBL" id="RJVU01020146">
    <property type="protein sequence ID" value="ROL50548.1"/>
    <property type="molecule type" value="Genomic_DNA"/>
</dbReference>
<organism evidence="3 4">
    <name type="scientific">Anabarilius grahami</name>
    <name type="common">Kanglang fish</name>
    <name type="synonym">Barilius grahami</name>
    <dbReference type="NCBI Taxonomy" id="495550"/>
    <lineage>
        <taxon>Eukaryota</taxon>
        <taxon>Metazoa</taxon>
        <taxon>Chordata</taxon>
        <taxon>Craniata</taxon>
        <taxon>Vertebrata</taxon>
        <taxon>Euteleostomi</taxon>
        <taxon>Actinopterygii</taxon>
        <taxon>Neopterygii</taxon>
        <taxon>Teleostei</taxon>
        <taxon>Ostariophysi</taxon>
        <taxon>Cypriniformes</taxon>
        <taxon>Xenocyprididae</taxon>
        <taxon>Xenocypridinae</taxon>
        <taxon>Xenocypridinae incertae sedis</taxon>
        <taxon>Anabarilius</taxon>
    </lineage>
</organism>
<reference evidence="3 4" key="1">
    <citation type="submission" date="2018-10" db="EMBL/GenBank/DDBJ databases">
        <title>Genome assembly for a Yunnan-Guizhou Plateau 3E fish, Anabarilius grahami (Regan), and its evolutionary and genetic applications.</title>
        <authorList>
            <person name="Jiang W."/>
        </authorList>
    </citation>
    <scope>NUCLEOTIDE SEQUENCE [LARGE SCALE GENOMIC DNA]</scope>
    <source>
        <strain evidence="3">AG-KIZ</strain>
        <tissue evidence="3">Muscle</tissue>
    </source>
</reference>
<sequence length="180" mass="19757">MSAMPNKTKKDKGSNKKGGNSVPPTTQLLKGKQSGSQATVKKEKRPSSSRFSLSNNRELQKLPAFKVTGFIPLSFEVLQQLQVLNVVSCQRSLRSPFIVHLRRALVTNCYVIVFFLYLPSAGRWFYFRLKPCAGLVSSVKYPIICMWPACGQSNPQVPPSPAPTSQSAASSDGPLLVKIT</sequence>
<keyword evidence="4" id="KW-1185">Reference proteome</keyword>
<dbReference type="Proteomes" id="UP000281406">
    <property type="component" value="Unassembled WGS sequence"/>
</dbReference>
<feature type="region of interest" description="Disordered" evidence="1">
    <location>
        <begin position="157"/>
        <end position="180"/>
    </location>
</feature>
<keyword evidence="2" id="KW-1133">Transmembrane helix</keyword>
<dbReference type="AlphaFoldDB" id="A0A3N0YY03"/>
<keyword evidence="2" id="KW-0812">Transmembrane</keyword>